<name>A0AAV5V139_9BILA</name>
<gene>
    <name evidence="1" type="ORF">PFISCL1PPCAC_4564</name>
</gene>
<feature type="non-terminal residue" evidence="1">
    <location>
        <position position="93"/>
    </location>
</feature>
<feature type="non-terminal residue" evidence="1">
    <location>
        <position position="1"/>
    </location>
</feature>
<proteinExistence type="predicted"/>
<accession>A0AAV5V139</accession>
<protein>
    <submittedName>
        <fullName evidence="1">Uncharacterized protein</fullName>
    </submittedName>
</protein>
<reference evidence="1" key="1">
    <citation type="submission" date="2023-10" db="EMBL/GenBank/DDBJ databases">
        <title>Genome assembly of Pristionchus species.</title>
        <authorList>
            <person name="Yoshida K."/>
            <person name="Sommer R.J."/>
        </authorList>
    </citation>
    <scope>NUCLEOTIDE SEQUENCE</scope>
    <source>
        <strain evidence="1">RS5133</strain>
    </source>
</reference>
<evidence type="ECO:0000313" key="2">
    <source>
        <dbReference type="Proteomes" id="UP001432322"/>
    </source>
</evidence>
<sequence length="93" mass="10485">EEQLMIDHMKNPVAKTVTARIARRCDNVFAKGMEKCHEVMGGLKLKCLGVLRMFGFYICSKLDVMNVCEDAEKKKESSKICAKNLKKIDSSNS</sequence>
<evidence type="ECO:0000313" key="1">
    <source>
        <dbReference type="EMBL" id="GMT13267.1"/>
    </source>
</evidence>
<dbReference type="Proteomes" id="UP001432322">
    <property type="component" value="Unassembled WGS sequence"/>
</dbReference>
<organism evidence="1 2">
    <name type="scientific">Pristionchus fissidentatus</name>
    <dbReference type="NCBI Taxonomy" id="1538716"/>
    <lineage>
        <taxon>Eukaryota</taxon>
        <taxon>Metazoa</taxon>
        <taxon>Ecdysozoa</taxon>
        <taxon>Nematoda</taxon>
        <taxon>Chromadorea</taxon>
        <taxon>Rhabditida</taxon>
        <taxon>Rhabditina</taxon>
        <taxon>Diplogasteromorpha</taxon>
        <taxon>Diplogasteroidea</taxon>
        <taxon>Neodiplogasteridae</taxon>
        <taxon>Pristionchus</taxon>
    </lineage>
</organism>
<dbReference type="EMBL" id="BTSY01000002">
    <property type="protein sequence ID" value="GMT13267.1"/>
    <property type="molecule type" value="Genomic_DNA"/>
</dbReference>
<dbReference type="AlphaFoldDB" id="A0AAV5V139"/>
<keyword evidence="2" id="KW-1185">Reference proteome</keyword>
<comment type="caution">
    <text evidence="1">The sequence shown here is derived from an EMBL/GenBank/DDBJ whole genome shotgun (WGS) entry which is preliminary data.</text>
</comment>